<dbReference type="Gene3D" id="1.10.260.40">
    <property type="entry name" value="lambda repressor-like DNA-binding domains"/>
    <property type="match status" value="1"/>
</dbReference>
<accession>A0ABN7ZW01</accession>
<dbReference type="Proteomes" id="UP000789423">
    <property type="component" value="Unassembled WGS sequence"/>
</dbReference>
<dbReference type="SMART" id="SM00530">
    <property type="entry name" value="HTH_XRE"/>
    <property type="match status" value="1"/>
</dbReference>
<dbReference type="SUPFAM" id="SSF47413">
    <property type="entry name" value="lambda repressor-like DNA-binding domains"/>
    <property type="match status" value="1"/>
</dbReference>
<dbReference type="Pfam" id="PF13443">
    <property type="entry name" value="HTH_26"/>
    <property type="match status" value="1"/>
</dbReference>
<dbReference type="InterPro" id="IPR001387">
    <property type="entry name" value="Cro/C1-type_HTH"/>
</dbReference>
<proteinExistence type="predicted"/>
<feature type="domain" description="HTH cro/C1-type" evidence="1">
    <location>
        <begin position="11"/>
        <end position="64"/>
    </location>
</feature>
<dbReference type="RefSeq" id="WP_230574594.1">
    <property type="nucleotide sequence ID" value="NZ_CAKJTI010000006.1"/>
</dbReference>
<dbReference type="InterPro" id="IPR010982">
    <property type="entry name" value="Lambda_DNA-bd_dom_sf"/>
</dbReference>
<reference evidence="2 3" key="1">
    <citation type="submission" date="2021-10" db="EMBL/GenBank/DDBJ databases">
        <authorList>
            <person name="Criscuolo A."/>
        </authorList>
    </citation>
    <scope>NUCLEOTIDE SEQUENCE [LARGE SCALE GENOMIC DNA]</scope>
    <source>
        <strain evidence="3">CIP 111899</strain>
    </source>
</reference>
<dbReference type="PROSITE" id="PS50943">
    <property type="entry name" value="HTH_CROC1"/>
    <property type="match status" value="1"/>
</dbReference>
<evidence type="ECO:0000259" key="1">
    <source>
        <dbReference type="PROSITE" id="PS50943"/>
    </source>
</evidence>
<organism evidence="2 3">
    <name type="scientific">Bacillus rhizoplanae</name>
    <dbReference type="NCBI Taxonomy" id="2880966"/>
    <lineage>
        <taxon>Bacteria</taxon>
        <taxon>Bacillati</taxon>
        <taxon>Bacillota</taxon>
        <taxon>Bacilli</taxon>
        <taxon>Bacillales</taxon>
        <taxon>Bacillaceae</taxon>
        <taxon>Bacillus</taxon>
    </lineage>
</organism>
<dbReference type="CDD" id="cd00093">
    <property type="entry name" value="HTH_XRE"/>
    <property type="match status" value="1"/>
</dbReference>
<sequence>MYEKLTARTRLQAILEERGMSEKELAIKSGVPQEAIARFDKSARLGVSHIVRVARALEISIEELLDIKTGEATV</sequence>
<evidence type="ECO:0000313" key="2">
    <source>
        <dbReference type="EMBL" id="CAG9612407.1"/>
    </source>
</evidence>
<name>A0ABN7ZW01_9BACI</name>
<dbReference type="EMBL" id="CAKJTI010000006">
    <property type="protein sequence ID" value="CAG9612407.1"/>
    <property type="molecule type" value="Genomic_DNA"/>
</dbReference>
<gene>
    <name evidence="2" type="ORF">BACCIP111899_01583</name>
</gene>
<keyword evidence="3" id="KW-1185">Reference proteome</keyword>
<protein>
    <recommendedName>
        <fullName evidence="1">HTH cro/C1-type domain-containing protein</fullName>
    </recommendedName>
</protein>
<evidence type="ECO:0000313" key="3">
    <source>
        <dbReference type="Proteomes" id="UP000789423"/>
    </source>
</evidence>
<comment type="caution">
    <text evidence="2">The sequence shown here is derived from an EMBL/GenBank/DDBJ whole genome shotgun (WGS) entry which is preliminary data.</text>
</comment>